<dbReference type="AlphaFoldDB" id="A0A8C5KEN0"/>
<reference evidence="4" key="1">
    <citation type="submission" date="2025-08" db="UniProtKB">
        <authorList>
            <consortium name="Ensembl"/>
        </authorList>
    </citation>
    <scope>IDENTIFICATION</scope>
</reference>
<feature type="region of interest" description="Disordered" evidence="2">
    <location>
        <begin position="1"/>
        <end position="198"/>
    </location>
</feature>
<proteinExistence type="inferred from homology"/>
<keyword evidence="5" id="KW-1185">Reference proteome</keyword>
<dbReference type="PANTHER" id="PTHR13087:SF3">
    <property type="entry name" value="NKAP-LIKE PROTEIN"/>
    <property type="match status" value="1"/>
</dbReference>
<dbReference type="Pfam" id="PF06047">
    <property type="entry name" value="Nkap_C"/>
    <property type="match status" value="1"/>
</dbReference>
<dbReference type="Ensembl" id="ENSJJAT00000013255.1">
    <property type="protein sequence ID" value="ENSJJAP00000006856.1"/>
    <property type="gene ID" value="ENSJJAG00000011413.1"/>
</dbReference>
<evidence type="ECO:0000313" key="5">
    <source>
        <dbReference type="Proteomes" id="UP000694385"/>
    </source>
</evidence>
<feature type="compositionally biased region" description="Low complexity" evidence="2">
    <location>
        <begin position="144"/>
        <end position="156"/>
    </location>
</feature>
<dbReference type="Proteomes" id="UP000694385">
    <property type="component" value="Unassembled WGS sequence"/>
</dbReference>
<evidence type="ECO:0000256" key="2">
    <source>
        <dbReference type="SAM" id="MobiDB-lite"/>
    </source>
</evidence>
<evidence type="ECO:0000256" key="1">
    <source>
        <dbReference type="ARBA" id="ARBA00009313"/>
    </source>
</evidence>
<comment type="similarity">
    <text evidence="1">Belongs to the NKAP family.</text>
</comment>
<feature type="compositionally biased region" description="Basic residues" evidence="2">
    <location>
        <begin position="131"/>
        <end position="143"/>
    </location>
</feature>
<dbReference type="PANTHER" id="PTHR13087">
    <property type="entry name" value="NF-KAPPA B ACTIVATING PROTEIN"/>
    <property type="match status" value="1"/>
</dbReference>
<evidence type="ECO:0000259" key="3">
    <source>
        <dbReference type="Pfam" id="PF06047"/>
    </source>
</evidence>
<feature type="domain" description="NF-kappa-B-activating protein C-terminal" evidence="3">
    <location>
        <begin position="209"/>
        <end position="284"/>
    </location>
</feature>
<name>A0A8C5KEN0_JACJA</name>
<organism evidence="4 5">
    <name type="scientific">Jaculus jaculus</name>
    <name type="common">Lesser Egyptian jerboa</name>
    <dbReference type="NCBI Taxonomy" id="51337"/>
    <lineage>
        <taxon>Eukaryota</taxon>
        <taxon>Metazoa</taxon>
        <taxon>Chordata</taxon>
        <taxon>Craniata</taxon>
        <taxon>Vertebrata</taxon>
        <taxon>Euteleostomi</taxon>
        <taxon>Mammalia</taxon>
        <taxon>Eutheria</taxon>
        <taxon>Euarchontoglires</taxon>
        <taxon>Glires</taxon>
        <taxon>Rodentia</taxon>
        <taxon>Myomorpha</taxon>
        <taxon>Dipodoidea</taxon>
        <taxon>Dipodidae</taxon>
        <taxon>Dipodinae</taxon>
        <taxon>Jaculus</taxon>
    </lineage>
</organism>
<dbReference type="InterPro" id="IPR009269">
    <property type="entry name" value="NKAP_C"/>
</dbReference>
<evidence type="ECO:0000313" key="4">
    <source>
        <dbReference type="Ensembl" id="ENSJJAP00000006856.1"/>
    </source>
</evidence>
<dbReference type="GO" id="GO:0010468">
    <property type="term" value="P:regulation of gene expression"/>
    <property type="evidence" value="ECO:0007669"/>
    <property type="project" value="TreeGrafter"/>
</dbReference>
<dbReference type="InterPro" id="IPR040466">
    <property type="entry name" value="NKAP"/>
</dbReference>
<accession>A0A8C5KEN0</accession>
<dbReference type="GO" id="GO:0005634">
    <property type="term" value="C:nucleus"/>
    <property type="evidence" value="ECO:0007669"/>
    <property type="project" value="TreeGrafter"/>
</dbReference>
<protein>
    <recommendedName>
        <fullName evidence="3">NF-kappa-B-activating protein C-terminal domain-containing protein</fullName>
    </recommendedName>
</protein>
<dbReference type="GeneTree" id="ENSGT00940000163102"/>
<reference evidence="4" key="2">
    <citation type="submission" date="2025-09" db="UniProtKB">
        <authorList>
            <consortium name="Ensembl"/>
        </authorList>
    </citation>
    <scope>IDENTIFICATION</scope>
</reference>
<feature type="compositionally biased region" description="Basic residues" evidence="2">
    <location>
        <begin position="158"/>
        <end position="174"/>
    </location>
</feature>
<sequence>MTPVFGSHRWQDTPGRGTQRRRSTGSPARAREPSPARRARARLSPSPGGWRRHQHDLSKEEEESCRQRRLRERERIGELGAPEVWGASPKLPEPDSGDERAPACGDVPRRSSPASDGAREETGSETGRSAERKRKRRRSRRSRGTSSDSDGGSDSPKNVRRAKKKKKRKHRARHPVPGAVGSRPARPQGLIGPEAQDEKPLHYGHALLPTGKHILRRREIGQTNAEIASFEGSGYVMSGSRHRRMEAVRLRKENQIYSRALASFNQEERRKRESKILASFREMVYRRTKGREDK</sequence>
<dbReference type="OMA" id="FVMSGTR"/>
<dbReference type="GO" id="GO:0003682">
    <property type="term" value="F:chromatin binding"/>
    <property type="evidence" value="ECO:0007669"/>
    <property type="project" value="InterPro"/>
</dbReference>